<dbReference type="PIRSF" id="PIRSF002741">
    <property type="entry name" value="MppA"/>
    <property type="match status" value="1"/>
</dbReference>
<evidence type="ECO:0000256" key="2">
    <source>
        <dbReference type="ARBA" id="ARBA00022448"/>
    </source>
</evidence>
<dbReference type="Pfam" id="PF00496">
    <property type="entry name" value="SBP_bac_5"/>
    <property type="match status" value="1"/>
</dbReference>
<dbReference type="Gene3D" id="3.40.190.10">
    <property type="entry name" value="Periplasmic binding protein-like II"/>
    <property type="match status" value="1"/>
</dbReference>
<keyword evidence="2" id="KW-0813">Transport</keyword>
<keyword evidence="7" id="KW-1185">Reference proteome</keyword>
<dbReference type="GO" id="GO:0042597">
    <property type="term" value="C:periplasmic space"/>
    <property type="evidence" value="ECO:0007669"/>
    <property type="project" value="UniProtKB-ARBA"/>
</dbReference>
<dbReference type="GO" id="GO:0043190">
    <property type="term" value="C:ATP-binding cassette (ABC) transporter complex"/>
    <property type="evidence" value="ECO:0007669"/>
    <property type="project" value="InterPro"/>
</dbReference>
<evidence type="ECO:0000313" key="7">
    <source>
        <dbReference type="Proteomes" id="UP000295371"/>
    </source>
</evidence>
<dbReference type="PANTHER" id="PTHR30290:SF9">
    <property type="entry name" value="OLIGOPEPTIDE-BINDING PROTEIN APPA"/>
    <property type="match status" value="1"/>
</dbReference>
<sequence length="556" mass="60637">MRIGWTKRGLATAGALALAIGLTACAESERDSGDGSGGDGGSTFIFAGASDPVMLDPALASDGETFRVSRQIFEGLVTTEGDSTELAPALATEWESSEDGLTHSFTLREGVKFHDGTDFNAEAVCANFDRWHNWTGLNQNENISYYYNKMFRGFANPEEGKDNGIYDSCTADSPTEATIQLNDPFAAFVAAMTLPAFSMQSPTALEQYDADNTTGTVDDTRFSPYATEHPTGTGPFTFESWERDQQVTLKANPDYWGEPAKSETVIIRSISDPNARRQELQAGNIDGYDLVAPGDVQPLQDEGLQVLNRPAFNILYLNFNQKTEALQDERVRQAINYAIDKDAVISQSLPPGSEPAIEFMPSMVNGYNPDVTSYDYDPERAKELLAEAGQENLTLRFAYPTGVSRPYMPTPEATFVAVSAQLEAVGITVEPVTADWSQYLDMMQTEEGADQRDIGFLGWTGDYDDPDNFVGTFFGAESYEWGFDNPELFDALSDARQLPNVEEQASAYSEINEQIAQFAPGVPLSHPAPSLAFSQNVQGYVPSPFGSEAFTGVSVS</sequence>
<feature type="signal peptide" evidence="4">
    <location>
        <begin position="1"/>
        <end position="26"/>
    </location>
</feature>
<proteinExistence type="inferred from homology"/>
<dbReference type="Proteomes" id="UP000295371">
    <property type="component" value="Unassembled WGS sequence"/>
</dbReference>
<evidence type="ECO:0000256" key="3">
    <source>
        <dbReference type="ARBA" id="ARBA00022729"/>
    </source>
</evidence>
<feature type="chain" id="PRO_5020313562" evidence="4">
    <location>
        <begin position="27"/>
        <end position="556"/>
    </location>
</feature>
<dbReference type="CDD" id="cd08493">
    <property type="entry name" value="PBP2_DppA_like"/>
    <property type="match status" value="1"/>
</dbReference>
<dbReference type="GO" id="GO:1904680">
    <property type="term" value="F:peptide transmembrane transporter activity"/>
    <property type="evidence" value="ECO:0007669"/>
    <property type="project" value="TreeGrafter"/>
</dbReference>
<evidence type="ECO:0000313" key="6">
    <source>
        <dbReference type="EMBL" id="TDT33982.1"/>
    </source>
</evidence>
<dbReference type="SUPFAM" id="SSF53850">
    <property type="entry name" value="Periplasmic binding protein-like II"/>
    <property type="match status" value="1"/>
</dbReference>
<comment type="caution">
    <text evidence="6">The sequence shown here is derived from an EMBL/GenBank/DDBJ whole genome shotgun (WGS) entry which is preliminary data.</text>
</comment>
<dbReference type="InterPro" id="IPR039424">
    <property type="entry name" value="SBP_5"/>
</dbReference>
<gene>
    <name evidence="6" type="ORF">CLV29_1622</name>
</gene>
<dbReference type="Gene3D" id="3.90.76.10">
    <property type="entry name" value="Dipeptide-binding Protein, Domain 1"/>
    <property type="match status" value="1"/>
</dbReference>
<name>A0A4R7J8Z2_9ACTN</name>
<dbReference type="RefSeq" id="WP_133754412.1">
    <property type="nucleotide sequence ID" value="NZ_CP171129.1"/>
</dbReference>
<evidence type="ECO:0000256" key="4">
    <source>
        <dbReference type="SAM" id="SignalP"/>
    </source>
</evidence>
<dbReference type="GO" id="GO:0015833">
    <property type="term" value="P:peptide transport"/>
    <property type="evidence" value="ECO:0007669"/>
    <property type="project" value="TreeGrafter"/>
</dbReference>
<feature type="domain" description="Solute-binding protein family 5" evidence="5">
    <location>
        <begin position="85"/>
        <end position="477"/>
    </location>
</feature>
<organism evidence="6 7">
    <name type="scientific">Naumannella halotolerans</name>
    <dbReference type="NCBI Taxonomy" id="993414"/>
    <lineage>
        <taxon>Bacteria</taxon>
        <taxon>Bacillati</taxon>
        <taxon>Actinomycetota</taxon>
        <taxon>Actinomycetes</taxon>
        <taxon>Propionibacteriales</taxon>
        <taxon>Propionibacteriaceae</taxon>
        <taxon>Naumannella</taxon>
    </lineage>
</organism>
<comment type="similarity">
    <text evidence="1">Belongs to the bacterial solute-binding protein 5 family.</text>
</comment>
<keyword evidence="3 4" id="KW-0732">Signal</keyword>
<dbReference type="EMBL" id="SOAW01000001">
    <property type="protein sequence ID" value="TDT33982.1"/>
    <property type="molecule type" value="Genomic_DNA"/>
</dbReference>
<dbReference type="AlphaFoldDB" id="A0A4R7J8Z2"/>
<dbReference type="PROSITE" id="PS51257">
    <property type="entry name" value="PROKAR_LIPOPROTEIN"/>
    <property type="match status" value="1"/>
</dbReference>
<reference evidence="6 7" key="1">
    <citation type="submission" date="2019-03" db="EMBL/GenBank/DDBJ databases">
        <title>Genomic Encyclopedia of Archaeal and Bacterial Type Strains, Phase II (KMG-II): from individual species to whole genera.</title>
        <authorList>
            <person name="Goeker M."/>
        </authorList>
    </citation>
    <scope>NUCLEOTIDE SEQUENCE [LARGE SCALE GENOMIC DNA]</scope>
    <source>
        <strain evidence="6 7">DSM 24323</strain>
    </source>
</reference>
<dbReference type="PANTHER" id="PTHR30290">
    <property type="entry name" value="PERIPLASMIC BINDING COMPONENT OF ABC TRANSPORTER"/>
    <property type="match status" value="1"/>
</dbReference>
<dbReference type="InterPro" id="IPR030678">
    <property type="entry name" value="Peptide/Ni-bd"/>
</dbReference>
<dbReference type="OrthoDB" id="9796817at2"/>
<evidence type="ECO:0000256" key="1">
    <source>
        <dbReference type="ARBA" id="ARBA00005695"/>
    </source>
</evidence>
<dbReference type="InterPro" id="IPR000914">
    <property type="entry name" value="SBP_5_dom"/>
</dbReference>
<evidence type="ECO:0000259" key="5">
    <source>
        <dbReference type="Pfam" id="PF00496"/>
    </source>
</evidence>
<accession>A0A4R7J8Z2</accession>
<protein>
    <submittedName>
        <fullName evidence="6">Peptide/nickel transport system substrate-binding protein</fullName>
    </submittedName>
</protein>
<dbReference type="Gene3D" id="3.10.105.10">
    <property type="entry name" value="Dipeptide-binding Protein, Domain 3"/>
    <property type="match status" value="1"/>
</dbReference>